<reference evidence="2 3" key="1">
    <citation type="submission" date="2016-10" db="EMBL/GenBank/DDBJ databases">
        <authorList>
            <person name="de Groot N.N."/>
        </authorList>
    </citation>
    <scope>NUCLEOTIDE SEQUENCE [LARGE SCALE GENOMIC DNA]</scope>
    <source>
        <strain evidence="2 3">DSM 5522</strain>
    </source>
</reference>
<dbReference type="OrthoDB" id="1668984at2"/>
<protein>
    <recommendedName>
        <fullName evidence="1">PIN-like domain-containing protein</fullName>
    </recommendedName>
</protein>
<keyword evidence="3" id="KW-1185">Reference proteome</keyword>
<dbReference type="STRING" id="1120918.SAMN05216249_103102"/>
<proteinExistence type="predicted"/>
<dbReference type="InterPro" id="IPR041494">
    <property type="entry name" value="PIN7"/>
</dbReference>
<evidence type="ECO:0000259" key="1">
    <source>
        <dbReference type="Pfam" id="PF18475"/>
    </source>
</evidence>
<dbReference type="AlphaFoldDB" id="A0A1I0W7H5"/>
<dbReference type="RefSeq" id="WP_092870551.1">
    <property type="nucleotide sequence ID" value="NZ_FOJY01000003.1"/>
</dbReference>
<dbReference type="Pfam" id="PF18475">
    <property type="entry name" value="PIN7"/>
    <property type="match status" value="1"/>
</dbReference>
<accession>A0A1I0W7H5</accession>
<organism evidence="2 3">
    <name type="scientific">Acetitomaculum ruminis DSM 5522</name>
    <dbReference type="NCBI Taxonomy" id="1120918"/>
    <lineage>
        <taxon>Bacteria</taxon>
        <taxon>Bacillati</taxon>
        <taxon>Bacillota</taxon>
        <taxon>Clostridia</taxon>
        <taxon>Lachnospirales</taxon>
        <taxon>Lachnospiraceae</taxon>
        <taxon>Acetitomaculum</taxon>
    </lineage>
</organism>
<dbReference type="Proteomes" id="UP000198838">
    <property type="component" value="Unassembled WGS sequence"/>
</dbReference>
<name>A0A1I0W7H5_9FIRM</name>
<sequence>MGKIFFIDFENVGLAGLSGIDELSSDDYVIIFSGQKSPKLSLEDADRIYNSAVKVDIYINNITRKNAIDFVISTYMGYYIGRDNYEYYIIISRDKGYEPAIKAISSMTDKFLILDKDIHSALHFQENGAFENTLSIRDNYKEEKKFSNIYSAIGSFISDSKECE</sequence>
<feature type="domain" description="PIN-like" evidence="1">
    <location>
        <begin position="6"/>
        <end position="105"/>
    </location>
</feature>
<dbReference type="EMBL" id="FOJY01000003">
    <property type="protein sequence ID" value="SFA83983.1"/>
    <property type="molecule type" value="Genomic_DNA"/>
</dbReference>
<gene>
    <name evidence="2" type="ORF">SAMN05216249_103102</name>
</gene>
<evidence type="ECO:0000313" key="3">
    <source>
        <dbReference type="Proteomes" id="UP000198838"/>
    </source>
</evidence>
<evidence type="ECO:0000313" key="2">
    <source>
        <dbReference type="EMBL" id="SFA83983.1"/>
    </source>
</evidence>